<feature type="region of interest" description="Disordered" evidence="1">
    <location>
        <begin position="537"/>
        <end position="568"/>
    </location>
</feature>
<evidence type="ECO:0000313" key="3">
    <source>
        <dbReference type="Proteomes" id="UP000230750"/>
    </source>
</evidence>
<feature type="region of interest" description="Disordered" evidence="1">
    <location>
        <begin position="1"/>
        <end position="32"/>
    </location>
</feature>
<dbReference type="AlphaFoldDB" id="A0A2G8JWL6"/>
<dbReference type="OrthoDB" id="10064735at2759"/>
<feature type="compositionally biased region" description="Acidic residues" evidence="1">
    <location>
        <begin position="98"/>
        <end position="109"/>
    </location>
</feature>
<gene>
    <name evidence="2" type="ORF">BSL78_23035</name>
</gene>
<organism evidence="2 3">
    <name type="scientific">Stichopus japonicus</name>
    <name type="common">Sea cucumber</name>
    <dbReference type="NCBI Taxonomy" id="307972"/>
    <lineage>
        <taxon>Eukaryota</taxon>
        <taxon>Metazoa</taxon>
        <taxon>Echinodermata</taxon>
        <taxon>Eleutherozoa</taxon>
        <taxon>Echinozoa</taxon>
        <taxon>Holothuroidea</taxon>
        <taxon>Aspidochirotacea</taxon>
        <taxon>Aspidochirotida</taxon>
        <taxon>Stichopodidae</taxon>
        <taxon>Apostichopus</taxon>
    </lineage>
</organism>
<comment type="caution">
    <text evidence="2">The sequence shown here is derived from an EMBL/GenBank/DDBJ whole genome shotgun (WGS) entry which is preliminary data.</text>
</comment>
<sequence>MEANLQKRAKGKYKSLKNLTSPEKRKWRKAQKQRYEATRIHLGNQVERWTELKEKLGLKNDTEVARYLLDSFSFDYTDVGDYIIPHDTPGSIDRDSDPDWDSGEEDADSSDMSVDLNVSHPEQPADLDLDTILSFAETDQSKDEDVDDGTGSEACAEDTLFITYKESLLQLLKDCRPKSCVRESCQSPPQDVTKFVGTAVGVKWICAHGHVSKIWHSQPKLKGNNAGDIAVSAAIILSGNNYAKIKMMFRFMNLGMCHSALHSYSQRTYTFPAIEAHWKQLQTELLLARKGKTVIIAEGLEGTTHSFDVWHGPKNIGKKLSEAAKKARNRPLMPWISDITRHFWYCSQHADGSADTFFANWRGILHHVDGDHEWALGDGVSPACCQHGPLPASQKDLEPDSPAHAALREIVLDMNLIRNIKYYTKFRHTSALENFQSHVLVYAAKRFAYGPPSYKARNLLAGIDYQHHKGRRQAERDGEPVFTRNYSKSAGRWTCVPVMQKKNFKYIPELMKDVFRRRLIDNKSQRSHVVLAEDDPRRISGTIRPNQPPSVHQLLENHKSRMEASSSL</sequence>
<dbReference type="STRING" id="307972.A0A2G8JWL6"/>
<keyword evidence="3" id="KW-1185">Reference proteome</keyword>
<name>A0A2G8JWL6_STIJA</name>
<dbReference type="EMBL" id="MRZV01001160">
    <property type="protein sequence ID" value="PIK40134.1"/>
    <property type="molecule type" value="Genomic_DNA"/>
</dbReference>
<feature type="region of interest" description="Disordered" evidence="1">
    <location>
        <begin position="85"/>
        <end position="124"/>
    </location>
</feature>
<protein>
    <submittedName>
        <fullName evidence="2">Uncharacterized protein</fullName>
    </submittedName>
</protein>
<dbReference type="PANTHER" id="PTHR31751">
    <property type="entry name" value="SI:CH211-108C17.2-RELATED-RELATED"/>
    <property type="match status" value="1"/>
</dbReference>
<dbReference type="PANTHER" id="PTHR31751:SF7">
    <property type="entry name" value="THAP-TYPE DOMAIN-CONTAINING PROTEIN"/>
    <property type="match status" value="1"/>
</dbReference>
<dbReference type="Proteomes" id="UP000230750">
    <property type="component" value="Unassembled WGS sequence"/>
</dbReference>
<accession>A0A2G8JWL6</accession>
<evidence type="ECO:0000256" key="1">
    <source>
        <dbReference type="SAM" id="MobiDB-lite"/>
    </source>
</evidence>
<evidence type="ECO:0000313" key="2">
    <source>
        <dbReference type="EMBL" id="PIK40134.1"/>
    </source>
</evidence>
<reference evidence="2 3" key="1">
    <citation type="journal article" date="2017" name="PLoS Biol.">
        <title>The sea cucumber genome provides insights into morphological evolution and visceral regeneration.</title>
        <authorList>
            <person name="Zhang X."/>
            <person name="Sun L."/>
            <person name="Yuan J."/>
            <person name="Sun Y."/>
            <person name="Gao Y."/>
            <person name="Zhang L."/>
            <person name="Li S."/>
            <person name="Dai H."/>
            <person name="Hamel J.F."/>
            <person name="Liu C."/>
            <person name="Yu Y."/>
            <person name="Liu S."/>
            <person name="Lin W."/>
            <person name="Guo K."/>
            <person name="Jin S."/>
            <person name="Xu P."/>
            <person name="Storey K.B."/>
            <person name="Huan P."/>
            <person name="Zhang T."/>
            <person name="Zhou Y."/>
            <person name="Zhang J."/>
            <person name="Lin C."/>
            <person name="Li X."/>
            <person name="Xing L."/>
            <person name="Huo D."/>
            <person name="Sun M."/>
            <person name="Wang L."/>
            <person name="Mercier A."/>
            <person name="Li F."/>
            <person name="Yang H."/>
            <person name="Xiang J."/>
        </authorList>
    </citation>
    <scope>NUCLEOTIDE SEQUENCE [LARGE SCALE GENOMIC DNA]</scope>
    <source>
        <strain evidence="2">Shaxun</strain>
        <tissue evidence="2">Muscle</tissue>
    </source>
</reference>
<proteinExistence type="predicted"/>